<organism evidence="1 2">
    <name type="scientific">Dorcoceras hygrometricum</name>
    <dbReference type="NCBI Taxonomy" id="472368"/>
    <lineage>
        <taxon>Eukaryota</taxon>
        <taxon>Viridiplantae</taxon>
        <taxon>Streptophyta</taxon>
        <taxon>Embryophyta</taxon>
        <taxon>Tracheophyta</taxon>
        <taxon>Spermatophyta</taxon>
        <taxon>Magnoliopsida</taxon>
        <taxon>eudicotyledons</taxon>
        <taxon>Gunneridae</taxon>
        <taxon>Pentapetalae</taxon>
        <taxon>asterids</taxon>
        <taxon>lamiids</taxon>
        <taxon>Lamiales</taxon>
        <taxon>Gesneriaceae</taxon>
        <taxon>Didymocarpoideae</taxon>
        <taxon>Trichosporeae</taxon>
        <taxon>Loxocarpinae</taxon>
        <taxon>Dorcoceras</taxon>
    </lineage>
</organism>
<name>A0A2Z7DAU3_9LAMI</name>
<dbReference type="Proteomes" id="UP000250235">
    <property type="component" value="Unassembled WGS sequence"/>
</dbReference>
<reference evidence="1 2" key="1">
    <citation type="journal article" date="2015" name="Proc. Natl. Acad. Sci. U.S.A.">
        <title>The resurrection genome of Boea hygrometrica: A blueprint for survival of dehydration.</title>
        <authorList>
            <person name="Xiao L."/>
            <person name="Yang G."/>
            <person name="Zhang L."/>
            <person name="Yang X."/>
            <person name="Zhao S."/>
            <person name="Ji Z."/>
            <person name="Zhou Q."/>
            <person name="Hu M."/>
            <person name="Wang Y."/>
            <person name="Chen M."/>
            <person name="Xu Y."/>
            <person name="Jin H."/>
            <person name="Xiao X."/>
            <person name="Hu G."/>
            <person name="Bao F."/>
            <person name="Hu Y."/>
            <person name="Wan P."/>
            <person name="Li L."/>
            <person name="Deng X."/>
            <person name="Kuang T."/>
            <person name="Xiang C."/>
            <person name="Zhu J.K."/>
            <person name="Oliver M.J."/>
            <person name="He Y."/>
        </authorList>
    </citation>
    <scope>NUCLEOTIDE SEQUENCE [LARGE SCALE GENOMIC DNA]</scope>
    <source>
        <strain evidence="2">cv. XS01</strain>
    </source>
</reference>
<protein>
    <submittedName>
        <fullName evidence="1">Uncharacterized protein</fullName>
    </submittedName>
</protein>
<keyword evidence="2" id="KW-1185">Reference proteome</keyword>
<dbReference type="AlphaFoldDB" id="A0A2Z7DAU3"/>
<evidence type="ECO:0000313" key="1">
    <source>
        <dbReference type="EMBL" id="KZV56213.1"/>
    </source>
</evidence>
<sequence length="96" mass="10538">MQDLLHPSLLMITQCRVGRTLWCQPGRVCGAKLVEICSAELVRMCSAELIRLCNAQLIGLDVNKSWALWVVGVFPELPLLCEGSVFVKESPLVIGA</sequence>
<evidence type="ECO:0000313" key="2">
    <source>
        <dbReference type="Proteomes" id="UP000250235"/>
    </source>
</evidence>
<accession>A0A2Z7DAU3</accession>
<proteinExistence type="predicted"/>
<gene>
    <name evidence="1" type="ORF">F511_13817</name>
</gene>
<dbReference type="EMBL" id="KQ988217">
    <property type="protein sequence ID" value="KZV56213.1"/>
    <property type="molecule type" value="Genomic_DNA"/>
</dbReference>